<feature type="compositionally biased region" description="Basic residues" evidence="1">
    <location>
        <begin position="12"/>
        <end position="24"/>
    </location>
</feature>
<evidence type="ECO:0000313" key="2">
    <source>
        <dbReference type="EMBL" id="KWX11151.1"/>
    </source>
</evidence>
<dbReference type="EMBL" id="JXTI01000289">
    <property type="protein sequence ID" value="KWX11151.1"/>
    <property type="molecule type" value="Genomic_DNA"/>
</dbReference>
<feature type="region of interest" description="Disordered" evidence="1">
    <location>
        <begin position="1"/>
        <end position="49"/>
    </location>
</feature>
<gene>
    <name evidence="2" type="ORF">QR46_4894</name>
</gene>
<reference evidence="2 3" key="1">
    <citation type="journal article" date="2015" name="Mol. Biochem. Parasitol.">
        <title>Identification of polymorphic genes for use in assemblage B genotyping assays through comparative genomics of multiple assemblage B Giardia duodenalis isolates.</title>
        <authorList>
            <person name="Wielinga C."/>
            <person name="Thompson R.C."/>
            <person name="Monis P."/>
            <person name="Ryan U."/>
        </authorList>
    </citation>
    <scope>NUCLEOTIDE SEQUENCE [LARGE SCALE GENOMIC DNA]</scope>
    <source>
        <strain evidence="2 3">BAH15c1</strain>
    </source>
</reference>
<protein>
    <submittedName>
        <fullName evidence="2">Variant-specific surface protein</fullName>
    </submittedName>
</protein>
<dbReference type="Proteomes" id="UP000070089">
    <property type="component" value="Unassembled WGS sequence"/>
</dbReference>
<comment type="caution">
    <text evidence="2">The sequence shown here is derived from an EMBL/GenBank/DDBJ whole genome shotgun (WGS) entry which is preliminary data.</text>
</comment>
<sequence>MRELRPSNWQLRPRHLLRHTRADRRPRGPLGQQGRSQQRGHRGHIDSSHRRCWRPGWILVLVVYRHRESSLGNTCVDHYDIVSLQTKP</sequence>
<dbReference type="AlphaFoldDB" id="A0A132NM52"/>
<proteinExistence type="predicted"/>
<dbReference type="VEuPathDB" id="GiardiaDB:QR46_4894"/>
<name>A0A132NM52_GIAIN</name>
<organism evidence="2 3">
    <name type="scientific">Giardia duodenalis assemblage B</name>
    <dbReference type="NCBI Taxonomy" id="1394984"/>
    <lineage>
        <taxon>Eukaryota</taxon>
        <taxon>Metamonada</taxon>
        <taxon>Diplomonadida</taxon>
        <taxon>Hexamitidae</taxon>
        <taxon>Giardiinae</taxon>
        <taxon>Giardia</taxon>
    </lineage>
</organism>
<evidence type="ECO:0000256" key="1">
    <source>
        <dbReference type="SAM" id="MobiDB-lite"/>
    </source>
</evidence>
<feature type="compositionally biased region" description="Low complexity" evidence="1">
    <location>
        <begin position="28"/>
        <end position="37"/>
    </location>
</feature>
<accession>A0A132NM52</accession>
<evidence type="ECO:0000313" key="3">
    <source>
        <dbReference type="Proteomes" id="UP000070089"/>
    </source>
</evidence>